<name>A0A2A2LBS2_9BILA</name>
<feature type="compositionally biased region" description="Polar residues" evidence="1">
    <location>
        <begin position="79"/>
        <end position="96"/>
    </location>
</feature>
<feature type="compositionally biased region" description="Basic and acidic residues" evidence="1">
    <location>
        <begin position="120"/>
        <end position="138"/>
    </location>
</feature>
<protein>
    <recommendedName>
        <fullName evidence="2">CRIB domain-containing protein</fullName>
    </recommendedName>
</protein>
<evidence type="ECO:0000256" key="1">
    <source>
        <dbReference type="SAM" id="MobiDB-lite"/>
    </source>
</evidence>
<dbReference type="Pfam" id="PF00786">
    <property type="entry name" value="PBD"/>
    <property type="match status" value="1"/>
</dbReference>
<dbReference type="STRING" id="2018661.A0A2A2LBS2"/>
<feature type="compositionally biased region" description="Low complexity" evidence="1">
    <location>
        <begin position="356"/>
        <end position="366"/>
    </location>
</feature>
<accession>A0A2A2LBS2</accession>
<organism evidence="3 4">
    <name type="scientific">Diploscapter pachys</name>
    <dbReference type="NCBI Taxonomy" id="2018661"/>
    <lineage>
        <taxon>Eukaryota</taxon>
        <taxon>Metazoa</taxon>
        <taxon>Ecdysozoa</taxon>
        <taxon>Nematoda</taxon>
        <taxon>Chromadorea</taxon>
        <taxon>Rhabditida</taxon>
        <taxon>Rhabditina</taxon>
        <taxon>Rhabditomorpha</taxon>
        <taxon>Rhabditoidea</taxon>
        <taxon>Rhabditidae</taxon>
        <taxon>Diploscapter</taxon>
    </lineage>
</organism>
<dbReference type="Proteomes" id="UP000218231">
    <property type="component" value="Unassembled WGS sequence"/>
</dbReference>
<reference evidence="3 4" key="1">
    <citation type="journal article" date="2017" name="Curr. Biol.">
        <title>Genome architecture and evolution of a unichromosomal asexual nematode.</title>
        <authorList>
            <person name="Fradin H."/>
            <person name="Zegar C."/>
            <person name="Gutwein M."/>
            <person name="Lucas J."/>
            <person name="Kovtun M."/>
            <person name="Corcoran D."/>
            <person name="Baugh L.R."/>
            <person name="Kiontke K."/>
            <person name="Gunsalus K."/>
            <person name="Fitch D.H."/>
            <person name="Piano F."/>
        </authorList>
    </citation>
    <scope>NUCLEOTIDE SEQUENCE [LARGE SCALE GENOMIC DNA]</scope>
    <source>
        <strain evidence="3">PF1309</strain>
    </source>
</reference>
<keyword evidence="4" id="KW-1185">Reference proteome</keyword>
<feature type="compositionally biased region" description="Polar residues" evidence="1">
    <location>
        <begin position="393"/>
        <end position="408"/>
    </location>
</feature>
<feature type="compositionally biased region" description="Basic and acidic residues" evidence="1">
    <location>
        <begin position="52"/>
        <end position="64"/>
    </location>
</feature>
<dbReference type="InterPro" id="IPR036936">
    <property type="entry name" value="CRIB_dom_sf"/>
</dbReference>
<evidence type="ECO:0000259" key="2">
    <source>
        <dbReference type="PROSITE" id="PS50108"/>
    </source>
</evidence>
<dbReference type="PROSITE" id="PS50108">
    <property type="entry name" value="CRIB"/>
    <property type="match status" value="1"/>
</dbReference>
<dbReference type="InterPro" id="IPR000095">
    <property type="entry name" value="CRIB_dom"/>
</dbReference>
<feature type="compositionally biased region" description="Basic and acidic residues" evidence="1">
    <location>
        <begin position="372"/>
        <end position="384"/>
    </location>
</feature>
<dbReference type="OrthoDB" id="248923at2759"/>
<feature type="region of interest" description="Disordered" evidence="1">
    <location>
        <begin position="271"/>
        <end position="298"/>
    </location>
</feature>
<evidence type="ECO:0000313" key="4">
    <source>
        <dbReference type="Proteomes" id="UP000218231"/>
    </source>
</evidence>
<dbReference type="EMBL" id="LIAE01006939">
    <property type="protein sequence ID" value="PAV83686.1"/>
    <property type="molecule type" value="Genomic_DNA"/>
</dbReference>
<gene>
    <name evidence="3" type="ORF">WR25_22113</name>
</gene>
<proteinExistence type="predicted"/>
<feature type="region of interest" description="Disordered" evidence="1">
    <location>
        <begin position="45"/>
        <end position="140"/>
    </location>
</feature>
<feature type="compositionally biased region" description="Low complexity" evidence="1">
    <location>
        <begin position="311"/>
        <end position="322"/>
    </location>
</feature>
<evidence type="ECO:0000313" key="3">
    <source>
        <dbReference type="EMBL" id="PAV83686.1"/>
    </source>
</evidence>
<feature type="domain" description="CRIB" evidence="2">
    <location>
        <begin position="141"/>
        <end position="154"/>
    </location>
</feature>
<dbReference type="SMART" id="SM00285">
    <property type="entry name" value="PBD"/>
    <property type="match status" value="1"/>
</dbReference>
<comment type="caution">
    <text evidence="3">The sequence shown here is derived from an EMBL/GenBank/DDBJ whole genome shotgun (WGS) entry which is preliminary data.</text>
</comment>
<feature type="region of interest" description="Disordered" evidence="1">
    <location>
        <begin position="311"/>
        <end position="423"/>
    </location>
</feature>
<dbReference type="AlphaFoldDB" id="A0A2A2LBS2"/>
<dbReference type="Gene3D" id="3.90.810.10">
    <property type="entry name" value="CRIB domain"/>
    <property type="match status" value="1"/>
</dbReference>
<sequence>MVAISFRFPAEFIIYSVYFALNSKSVRLGQVGTCRNSQSLIILARTTGKSRSSKDADQQSEKGRTKSGGSIGAGSATGVRTSESPNKHQQTPQMSTVSSGGKGGKVRIRGLIGRIFSPNSEKDDENKNSSDQPRKTSDIEISTPYNTVHRVHVGYDGKKFSGLPQSWMEILLRDISEADQKKNPTAVVTALKFYAHKLKEQQSDKFMTTTSVYNQSDEDDIDVQLSGQVTEHFRQLGCKDSVLAHSGSSSAGSSVSGASTVVDAHPADPINLSRRTMVPSPAPQGIPRSGSSNSAIPMIDRDTLVMDDTAMTSTSSSATSSAVFPPPPPIYPRNAKREPPPPPQRIRNSTATNGHVPAPAVPTLVTPEDEDPKLMEQESKREDPDATILAPPSNESSPATPKQPQSRIPPQVPPKPKVSLPLY</sequence>